<dbReference type="Pfam" id="PF03255">
    <property type="entry name" value="ACCA"/>
    <property type="match status" value="1"/>
</dbReference>
<proteinExistence type="inferred from homology"/>
<dbReference type="KEGG" id="aha:AHA_1189"/>
<dbReference type="InterPro" id="IPR029045">
    <property type="entry name" value="ClpP/crotonase-like_dom_sf"/>
</dbReference>
<evidence type="ECO:0000256" key="7">
    <source>
        <dbReference type="ARBA" id="ARBA00023098"/>
    </source>
</evidence>
<keyword evidence="7 11" id="KW-0443">Lipid metabolism</keyword>
<dbReference type="Proteomes" id="UP000000756">
    <property type="component" value="Chromosome"/>
</dbReference>
<dbReference type="GO" id="GO:0006633">
    <property type="term" value="P:fatty acid biosynthetic process"/>
    <property type="evidence" value="ECO:0007669"/>
    <property type="project" value="UniProtKB-KW"/>
</dbReference>
<dbReference type="PANTHER" id="PTHR42853:SF3">
    <property type="entry name" value="ACETYL-COENZYME A CARBOXYLASE CARBOXYL TRANSFERASE SUBUNIT ALPHA, CHLOROPLASTIC"/>
    <property type="match status" value="1"/>
</dbReference>
<evidence type="ECO:0000259" key="12">
    <source>
        <dbReference type="PROSITE" id="PS50989"/>
    </source>
</evidence>
<keyword evidence="11" id="KW-0963">Cytoplasm</keyword>
<comment type="subunit">
    <text evidence="11">Acetyl-CoA carboxylase is a heterohexamer composed of biotin carboxyl carrier protein (AccB), biotin carboxylase (AccC) and two subunits each of ACCase subunit alpha (AccA) and ACCase subunit beta (AccD).</text>
</comment>
<keyword evidence="2 11" id="KW-0444">Lipid biosynthesis</keyword>
<dbReference type="STRING" id="380703.AHA_1189"/>
<keyword evidence="14" id="KW-1185">Reference proteome</keyword>
<keyword evidence="13" id="KW-0436">Ligase</keyword>
<dbReference type="PATRIC" id="fig|380703.7.peg.1196"/>
<evidence type="ECO:0000256" key="6">
    <source>
        <dbReference type="ARBA" id="ARBA00022840"/>
    </source>
</evidence>
<dbReference type="GO" id="GO:0005524">
    <property type="term" value="F:ATP binding"/>
    <property type="evidence" value="ECO:0007669"/>
    <property type="project" value="UniProtKB-KW"/>
</dbReference>
<dbReference type="NCBIfam" id="NF041504">
    <property type="entry name" value="AccA_sub"/>
    <property type="match status" value="1"/>
</dbReference>
<gene>
    <name evidence="11 13" type="primary">accA</name>
    <name evidence="13" type="ordered locus">AHA_1189</name>
</gene>
<evidence type="ECO:0000313" key="14">
    <source>
        <dbReference type="Proteomes" id="UP000000756"/>
    </source>
</evidence>
<dbReference type="InterPro" id="IPR001095">
    <property type="entry name" value="Acetyl_CoA_COase_a_su"/>
</dbReference>
<dbReference type="EnsemblBacteria" id="ABK39670">
    <property type="protein sequence ID" value="ABK39670"/>
    <property type="gene ID" value="AHA_1189"/>
</dbReference>
<dbReference type="GO" id="GO:0003989">
    <property type="term" value="F:acetyl-CoA carboxylase activity"/>
    <property type="evidence" value="ECO:0007669"/>
    <property type="project" value="InterPro"/>
</dbReference>
<keyword evidence="8 11" id="KW-0275">Fatty acid biosynthesis</keyword>
<dbReference type="HAMAP" id="MF_00823">
    <property type="entry name" value="AcetylCoA_CT_alpha"/>
    <property type="match status" value="1"/>
</dbReference>
<comment type="pathway">
    <text evidence="1 11">Lipid metabolism; malonyl-CoA biosynthesis; malonyl-CoA from acetyl-CoA: step 1/1.</text>
</comment>
<dbReference type="GO" id="GO:0009317">
    <property type="term" value="C:acetyl-CoA carboxylase complex"/>
    <property type="evidence" value="ECO:0007669"/>
    <property type="project" value="InterPro"/>
</dbReference>
<keyword evidence="3 11" id="KW-0808">Transferase</keyword>
<evidence type="ECO:0000256" key="10">
    <source>
        <dbReference type="ARBA" id="ARBA00058482"/>
    </source>
</evidence>
<evidence type="ECO:0000256" key="9">
    <source>
        <dbReference type="ARBA" id="ARBA00049152"/>
    </source>
</evidence>
<dbReference type="GO" id="GO:2001295">
    <property type="term" value="P:malonyl-CoA biosynthetic process"/>
    <property type="evidence" value="ECO:0007669"/>
    <property type="project" value="UniProtKB-UniRule"/>
</dbReference>
<comment type="similarity">
    <text evidence="11">Belongs to the AccA family.</text>
</comment>
<dbReference type="SUPFAM" id="SSF52096">
    <property type="entry name" value="ClpP/crotonase"/>
    <property type="match status" value="1"/>
</dbReference>
<comment type="catalytic activity">
    <reaction evidence="9 11">
        <text>N(6)-carboxybiotinyl-L-lysyl-[protein] + acetyl-CoA = N(6)-biotinyl-L-lysyl-[protein] + malonyl-CoA</text>
        <dbReference type="Rhea" id="RHEA:54728"/>
        <dbReference type="Rhea" id="RHEA-COMP:10505"/>
        <dbReference type="Rhea" id="RHEA-COMP:10506"/>
        <dbReference type="ChEBI" id="CHEBI:57288"/>
        <dbReference type="ChEBI" id="CHEBI:57384"/>
        <dbReference type="ChEBI" id="CHEBI:83144"/>
        <dbReference type="ChEBI" id="CHEBI:83145"/>
        <dbReference type="EC" id="2.1.3.15"/>
    </reaction>
</comment>
<dbReference type="PRINTS" id="PR01069">
    <property type="entry name" value="ACCCTRFRASEA"/>
</dbReference>
<protein>
    <recommendedName>
        <fullName evidence="11">Acetyl-coenzyme A carboxylase carboxyl transferase subunit alpha</fullName>
        <shortName evidence="11">ACCase subunit alpha</shortName>
        <shortName evidence="11">Acetyl-CoA carboxylase carboxyltransferase subunit alpha</shortName>
        <ecNumber evidence="11">2.1.3.15</ecNumber>
    </recommendedName>
</protein>
<evidence type="ECO:0000256" key="2">
    <source>
        <dbReference type="ARBA" id="ARBA00022516"/>
    </source>
</evidence>
<evidence type="ECO:0000256" key="5">
    <source>
        <dbReference type="ARBA" id="ARBA00022832"/>
    </source>
</evidence>
<dbReference type="OrthoDB" id="9808023at2"/>
<evidence type="ECO:0000313" key="13">
    <source>
        <dbReference type="EMBL" id="ABK39670.1"/>
    </source>
</evidence>
<comment type="subcellular location">
    <subcellularLocation>
        <location evidence="11">Cytoplasm</location>
    </subcellularLocation>
</comment>
<dbReference type="PROSITE" id="PS50989">
    <property type="entry name" value="COA_CT_CTER"/>
    <property type="match status" value="1"/>
</dbReference>
<dbReference type="NCBIfam" id="NF004344">
    <property type="entry name" value="PRK05724.1"/>
    <property type="match status" value="1"/>
</dbReference>
<dbReference type="EC" id="2.1.3.15" evidence="11"/>
<feature type="domain" description="CoA carboxyltransferase C-terminal" evidence="12">
    <location>
        <begin position="51"/>
        <end position="305"/>
    </location>
</feature>
<evidence type="ECO:0000256" key="3">
    <source>
        <dbReference type="ARBA" id="ARBA00022679"/>
    </source>
</evidence>
<dbReference type="HOGENOM" id="CLU_015486_0_2_6"/>
<dbReference type="PANTHER" id="PTHR42853">
    <property type="entry name" value="ACETYL-COENZYME A CARBOXYLASE CARBOXYL TRANSFERASE SUBUNIT ALPHA"/>
    <property type="match status" value="1"/>
</dbReference>
<dbReference type="InterPro" id="IPR011763">
    <property type="entry name" value="COA_CT_C"/>
</dbReference>
<reference evidence="13 14" key="1">
    <citation type="journal article" date="2006" name="J. Bacteriol.">
        <title>Genome sequence of Aeromonas hydrophila ATCC 7966T: jack of all trades.</title>
        <authorList>
            <person name="Seshadri R."/>
            <person name="Joseph S.W."/>
            <person name="Chopra A.K."/>
            <person name="Sha J."/>
            <person name="Shaw J."/>
            <person name="Graf J."/>
            <person name="Haft D."/>
            <person name="Wu M."/>
            <person name="Ren Q."/>
            <person name="Rosovitz M.J."/>
            <person name="Madupu R."/>
            <person name="Tallon L."/>
            <person name="Kim M."/>
            <person name="Jin S."/>
            <person name="Vuong H."/>
            <person name="Stine O.C."/>
            <person name="Ali A."/>
            <person name="Horneman A.J."/>
            <person name="Heidelberg J.F."/>
        </authorList>
    </citation>
    <scope>NUCLEOTIDE SEQUENCE [LARGE SCALE GENOMIC DNA]</scope>
    <source>
        <strain evidence="14">ATCC 7966 / DSM 30187 / BCRC 13018 / CCUG 14551 / JCM 1027 / KCTC 2358 / NCIMB 9240 / NCTC 8049</strain>
    </source>
</reference>
<accession>A0KHH9</accession>
<dbReference type="GO" id="GO:0016743">
    <property type="term" value="F:carboxyl- or carbamoyltransferase activity"/>
    <property type="evidence" value="ECO:0007669"/>
    <property type="project" value="UniProtKB-UniRule"/>
</dbReference>
<comment type="function">
    <text evidence="10 11">Component of the acetyl coenzyme A carboxylase (ACC) complex. First, biotin carboxylase catalyzes the carboxylation of biotin on its carrier protein (BCCP) and then the CO(2) group is transferred by the carboxyltransferase to acetyl-CoA to form malonyl-CoA.</text>
</comment>
<dbReference type="FunFam" id="3.90.226.10:FF:000008">
    <property type="entry name" value="Acetyl-coenzyme A carboxylase carboxyl transferase subunit alpha"/>
    <property type="match status" value="1"/>
</dbReference>
<keyword evidence="4 11" id="KW-0547">Nucleotide-binding</keyword>
<dbReference type="Gene3D" id="3.90.226.10">
    <property type="entry name" value="2-enoyl-CoA Hydratase, Chain A, domain 1"/>
    <property type="match status" value="1"/>
</dbReference>
<evidence type="ECO:0000256" key="8">
    <source>
        <dbReference type="ARBA" id="ARBA00023160"/>
    </source>
</evidence>
<evidence type="ECO:0000256" key="11">
    <source>
        <dbReference type="HAMAP-Rule" id="MF_00823"/>
    </source>
</evidence>
<sequence length="328" mass="36723">MNWFLIRGSIVPMSLFLDFEQPIAELQAQIDELRHVSEGNHAVDLKEEIRRLEKKNEELTKKIFGDLGAWQVSQMARHPQRPYTLDYIEHIFTDFDELAGDRAYADDKAIVGGIARLDGEPVMVIGHQKGRETKEKIKRNFGMPRPEGYRKALRLMEMAERFKMPIITFIDTPGAYPGVGAEERGQSEAIARNLKVMAGLTVPVVCTVIGEGGSGGALAIGVGDRVNMLQYSTYSVISPEGCASILWKSADKAPVAADAMGITAQRLKELKLIDNIVEEPLGGAHRNVEKMAKRLKDRIQQDLNALRPLETEQLLEQRYQRLLGYGYC</sequence>
<dbReference type="UniPathway" id="UPA00655">
    <property type="reaction ID" value="UER00711"/>
</dbReference>
<keyword evidence="6 11" id="KW-0067">ATP-binding</keyword>
<dbReference type="eggNOG" id="COG0825">
    <property type="taxonomic scope" value="Bacteria"/>
</dbReference>
<dbReference type="NCBIfam" id="TIGR00513">
    <property type="entry name" value="accA"/>
    <property type="match status" value="1"/>
</dbReference>
<evidence type="ECO:0000256" key="4">
    <source>
        <dbReference type="ARBA" id="ARBA00022741"/>
    </source>
</evidence>
<organism evidence="13 14">
    <name type="scientific">Aeromonas hydrophila subsp. hydrophila (strain ATCC 7966 / DSM 30187 / BCRC 13018 / CCUG 14551 / JCM 1027 / KCTC 2358 / NCIMB 9240 / NCTC 8049)</name>
    <dbReference type="NCBI Taxonomy" id="380703"/>
    <lineage>
        <taxon>Bacteria</taxon>
        <taxon>Pseudomonadati</taxon>
        <taxon>Pseudomonadota</taxon>
        <taxon>Gammaproteobacteria</taxon>
        <taxon>Aeromonadales</taxon>
        <taxon>Aeromonadaceae</taxon>
        <taxon>Aeromonas</taxon>
    </lineage>
</organism>
<name>A0KHH9_AERHH</name>
<dbReference type="EMBL" id="CP000462">
    <property type="protein sequence ID" value="ABK39670.1"/>
    <property type="molecule type" value="Genomic_DNA"/>
</dbReference>
<keyword evidence="5 11" id="KW-0276">Fatty acid metabolism</keyword>
<evidence type="ECO:0000256" key="1">
    <source>
        <dbReference type="ARBA" id="ARBA00004956"/>
    </source>
</evidence>
<dbReference type="AlphaFoldDB" id="A0KHH9"/>